<dbReference type="Pfam" id="PF11976">
    <property type="entry name" value="Rad60-SLD"/>
    <property type="match status" value="1"/>
</dbReference>
<reference evidence="3 4" key="2">
    <citation type="journal article" date="2019" name="G3 (Bethesda)">
        <title>Hybrid Assembly of the Genome of the Entomopathogenic Nematode Steinernema carpocapsae Identifies the X-Chromosome.</title>
        <authorList>
            <person name="Serra L."/>
            <person name="Macchietto M."/>
            <person name="Macias-Munoz A."/>
            <person name="McGill C.J."/>
            <person name="Rodriguez I.M."/>
            <person name="Rodriguez B."/>
            <person name="Murad R."/>
            <person name="Mortazavi A."/>
        </authorList>
    </citation>
    <scope>NUCLEOTIDE SEQUENCE [LARGE SCALE GENOMIC DNA]</scope>
    <source>
        <strain evidence="3 4">ALL</strain>
    </source>
</reference>
<dbReference type="OrthoDB" id="442921at2759"/>
<dbReference type="CDD" id="cd01763">
    <property type="entry name" value="Ubl_SUMO_like"/>
    <property type="match status" value="1"/>
</dbReference>
<dbReference type="AlphaFoldDB" id="A0A4U8ULY9"/>
<feature type="region of interest" description="Disordered" evidence="1">
    <location>
        <begin position="80"/>
        <end position="126"/>
    </location>
</feature>
<evidence type="ECO:0000256" key="1">
    <source>
        <dbReference type="SAM" id="MobiDB-lite"/>
    </source>
</evidence>
<dbReference type="Proteomes" id="UP000298663">
    <property type="component" value="Unassembled WGS sequence"/>
</dbReference>
<dbReference type="InterPro" id="IPR022617">
    <property type="entry name" value="Rad60/SUMO-like_dom"/>
</dbReference>
<proteinExistence type="predicted"/>
<gene>
    <name evidence="3" type="ORF">L596_001584</name>
</gene>
<evidence type="ECO:0000313" key="3">
    <source>
        <dbReference type="EMBL" id="TMS33896.1"/>
    </source>
</evidence>
<dbReference type="SUPFAM" id="SSF54236">
    <property type="entry name" value="Ubiquitin-like"/>
    <property type="match status" value="1"/>
</dbReference>
<reference evidence="3 4" key="1">
    <citation type="journal article" date="2015" name="Genome Biol.">
        <title>Comparative genomics of Steinernema reveals deeply conserved gene regulatory networks.</title>
        <authorList>
            <person name="Dillman A.R."/>
            <person name="Macchietto M."/>
            <person name="Porter C.F."/>
            <person name="Rogers A."/>
            <person name="Williams B."/>
            <person name="Antoshechkin I."/>
            <person name="Lee M.M."/>
            <person name="Goodwin Z."/>
            <person name="Lu X."/>
            <person name="Lewis E.E."/>
            <person name="Goodrich-Blair H."/>
            <person name="Stock S.P."/>
            <person name="Adams B.J."/>
            <person name="Sternberg P.W."/>
            <person name="Mortazavi A."/>
        </authorList>
    </citation>
    <scope>NUCLEOTIDE SEQUENCE [LARGE SCALE GENOMIC DNA]</scope>
    <source>
        <strain evidence="3 4">ALL</strain>
    </source>
</reference>
<sequence>MSSSDEDLFTIENITRRRKKPKTPVKQENAAKRSLNLDEISDSELNVFGDSDKEKKSSDFDEFLFDDMSVVEYCRRKVERKRKKEEQEILKNPSRKSYLDEFSSEDDEPKALPPVEPEDGSEASTSGLRWVTKRKIPWSKGTLEKKGKSSQADVDIIVLSDSEELESYKLPMCEDDPDEVLDIRYHVKDVGGATIDSFFYPSNKPLEAMREKFEDKMDPSLPYLYFFTDSIDPLDPTKTPIELGWNLDKVAAIRIQQSRIKAFHLSERKTTKIVTNKAEENLNDGRIMVKFGVKDRHKPFKVLISPTDKFAKIKAEFCAEQGFDPSKCFFEFDCERLKDDEAPNDKEIEAGDKIDVHVR</sequence>
<keyword evidence="4" id="KW-1185">Reference proteome</keyword>
<evidence type="ECO:0000259" key="2">
    <source>
        <dbReference type="PROSITE" id="PS50053"/>
    </source>
</evidence>
<dbReference type="PROSITE" id="PS50053">
    <property type="entry name" value="UBIQUITIN_2"/>
    <property type="match status" value="1"/>
</dbReference>
<dbReference type="EMBL" id="AZBU02000001">
    <property type="protein sequence ID" value="TMS33896.1"/>
    <property type="molecule type" value="Genomic_DNA"/>
</dbReference>
<feature type="region of interest" description="Disordered" evidence="1">
    <location>
        <begin position="1"/>
        <end position="34"/>
    </location>
</feature>
<organism evidence="3 4">
    <name type="scientific">Steinernema carpocapsae</name>
    <name type="common">Entomopathogenic nematode</name>
    <dbReference type="NCBI Taxonomy" id="34508"/>
    <lineage>
        <taxon>Eukaryota</taxon>
        <taxon>Metazoa</taxon>
        <taxon>Ecdysozoa</taxon>
        <taxon>Nematoda</taxon>
        <taxon>Chromadorea</taxon>
        <taxon>Rhabditida</taxon>
        <taxon>Tylenchina</taxon>
        <taxon>Panagrolaimomorpha</taxon>
        <taxon>Strongyloidoidea</taxon>
        <taxon>Steinernematidae</taxon>
        <taxon>Steinernema</taxon>
    </lineage>
</organism>
<protein>
    <recommendedName>
        <fullName evidence="2">Ubiquitin-like domain-containing protein</fullName>
    </recommendedName>
</protein>
<name>A0A4U8ULY9_STECR</name>
<dbReference type="InterPro" id="IPR000626">
    <property type="entry name" value="Ubiquitin-like_dom"/>
</dbReference>
<comment type="caution">
    <text evidence="3">The sequence shown here is derived from an EMBL/GenBank/DDBJ whole genome shotgun (WGS) entry which is preliminary data.</text>
</comment>
<feature type="domain" description="Ubiquitin-like" evidence="2">
    <location>
        <begin position="287"/>
        <end position="359"/>
    </location>
</feature>
<accession>A0A4U8ULY9</accession>
<dbReference type="Gene3D" id="3.10.20.90">
    <property type="entry name" value="Phosphatidylinositol 3-kinase Catalytic Subunit, Chain A, domain 1"/>
    <property type="match status" value="1"/>
</dbReference>
<dbReference type="InterPro" id="IPR029071">
    <property type="entry name" value="Ubiquitin-like_domsf"/>
</dbReference>
<evidence type="ECO:0000313" key="4">
    <source>
        <dbReference type="Proteomes" id="UP000298663"/>
    </source>
</evidence>